<dbReference type="InterPro" id="IPR000792">
    <property type="entry name" value="Tscrpt_reg_LuxR_C"/>
</dbReference>
<dbReference type="AlphaFoldDB" id="A0A367PBC3"/>
<dbReference type="Gene3D" id="1.10.10.10">
    <property type="entry name" value="Winged helix-like DNA-binding domain superfamily/Winged helix DNA-binding domain"/>
    <property type="match status" value="1"/>
</dbReference>
<accession>A0A367PBC3</accession>
<dbReference type="GO" id="GO:0006355">
    <property type="term" value="P:regulation of DNA-templated transcription"/>
    <property type="evidence" value="ECO:0007669"/>
    <property type="project" value="InterPro"/>
</dbReference>
<dbReference type="EMBL" id="QDHA01000081">
    <property type="protein sequence ID" value="RCJ05162.1"/>
    <property type="molecule type" value="Genomic_DNA"/>
</dbReference>
<evidence type="ECO:0000313" key="2">
    <source>
        <dbReference type="EMBL" id="RCJ05162.1"/>
    </source>
</evidence>
<dbReference type="InterPro" id="IPR050471">
    <property type="entry name" value="AB_hydrolase"/>
</dbReference>
<sequence>MAAAARGCRQAVPAPRGPDMPMFKQQLRLCTSRDGVRLAYAITGSGAPLVKVANWMSHLEFDVGSPVWSHMITALSATHTLIRYDERGCGLSDRDIEDLSFDAWLRDLETIVDATGVDHFPLLGISQGASLAVAYAVAHPQRVSHLVLHGGYARGRLKRDHLSPRLREEAELMNKLAELGWGQENPAFRQFFTTQFIPGGTAEQHAWFNELERVSTSPLNAARFMRVFNEIDVVALLPQVSCPTLVLHAVRDARVPFDEGRLIASEIPGARFVPLESGNHLLLETEPAWLRWLDEVRAFLPAGEPVRDPAFTALTRRERDIVELIAQGRDNAQIAAHLDLCEKTVRNHITSIFAKLEVENRAQAIVLARKAGFDRAGA</sequence>
<dbReference type="InterPro" id="IPR000073">
    <property type="entry name" value="AB_hydrolase_1"/>
</dbReference>
<dbReference type="Proteomes" id="UP000253501">
    <property type="component" value="Unassembled WGS sequence"/>
</dbReference>
<gene>
    <name evidence="2" type="ORF">DDK22_28195</name>
</gene>
<dbReference type="InterPro" id="IPR029058">
    <property type="entry name" value="AB_hydrolase_fold"/>
</dbReference>
<reference evidence="2 3" key="1">
    <citation type="submission" date="2018-04" db="EMBL/GenBank/DDBJ databases">
        <title>Cupriavidus necator CR12 genome sequencing and assembly.</title>
        <authorList>
            <person name="Ben Fekih I."/>
            <person name="Mazhar H.S."/>
            <person name="Bello S.K."/>
            <person name="Rensing C."/>
        </authorList>
    </citation>
    <scope>NUCLEOTIDE SEQUENCE [LARGE SCALE GENOMIC DNA]</scope>
    <source>
        <strain evidence="2 3">CR12</strain>
    </source>
</reference>
<dbReference type="GO" id="GO:0016787">
    <property type="term" value="F:hydrolase activity"/>
    <property type="evidence" value="ECO:0007669"/>
    <property type="project" value="UniProtKB-KW"/>
</dbReference>
<dbReference type="PANTHER" id="PTHR43433:SF8">
    <property type="entry name" value="BIFUNCTIONAL LIPASE_ADENYLATE CYCLASE LIPJ"/>
    <property type="match status" value="1"/>
</dbReference>
<dbReference type="PROSITE" id="PS50043">
    <property type="entry name" value="HTH_LUXR_2"/>
    <property type="match status" value="1"/>
</dbReference>
<proteinExistence type="predicted"/>
<feature type="domain" description="HTH luxR-type" evidence="1">
    <location>
        <begin position="307"/>
        <end position="372"/>
    </location>
</feature>
<evidence type="ECO:0000259" key="1">
    <source>
        <dbReference type="PROSITE" id="PS50043"/>
    </source>
</evidence>
<dbReference type="RefSeq" id="WP_114134778.1">
    <property type="nucleotide sequence ID" value="NZ_CP068434.1"/>
</dbReference>
<dbReference type="SMART" id="SM00421">
    <property type="entry name" value="HTH_LUXR"/>
    <property type="match status" value="1"/>
</dbReference>
<organism evidence="2 3">
    <name type="scientific">Cupriavidus necator</name>
    <name type="common">Alcaligenes eutrophus</name>
    <name type="synonym">Ralstonia eutropha</name>
    <dbReference type="NCBI Taxonomy" id="106590"/>
    <lineage>
        <taxon>Bacteria</taxon>
        <taxon>Pseudomonadati</taxon>
        <taxon>Pseudomonadota</taxon>
        <taxon>Betaproteobacteria</taxon>
        <taxon>Burkholderiales</taxon>
        <taxon>Burkholderiaceae</taxon>
        <taxon>Cupriavidus</taxon>
    </lineage>
</organism>
<dbReference type="Pfam" id="PF00561">
    <property type="entry name" value="Abhydrolase_1"/>
    <property type="match status" value="1"/>
</dbReference>
<name>A0A367PBC3_CUPNE</name>
<dbReference type="CDD" id="cd06170">
    <property type="entry name" value="LuxR_C_like"/>
    <property type="match status" value="1"/>
</dbReference>
<dbReference type="PRINTS" id="PR00111">
    <property type="entry name" value="ABHYDROLASE"/>
</dbReference>
<dbReference type="Gene3D" id="3.40.50.1820">
    <property type="entry name" value="alpha/beta hydrolase"/>
    <property type="match status" value="1"/>
</dbReference>
<protein>
    <submittedName>
        <fullName evidence="2">Alpha/beta fold hydrolase</fullName>
    </submittedName>
</protein>
<dbReference type="SUPFAM" id="SSF46894">
    <property type="entry name" value="C-terminal effector domain of the bipartite response regulators"/>
    <property type="match status" value="1"/>
</dbReference>
<dbReference type="PRINTS" id="PR00038">
    <property type="entry name" value="HTHLUXR"/>
</dbReference>
<dbReference type="InterPro" id="IPR036388">
    <property type="entry name" value="WH-like_DNA-bd_sf"/>
</dbReference>
<dbReference type="PANTHER" id="PTHR43433">
    <property type="entry name" value="HYDROLASE, ALPHA/BETA FOLD FAMILY PROTEIN"/>
    <property type="match status" value="1"/>
</dbReference>
<dbReference type="SUPFAM" id="SSF53474">
    <property type="entry name" value="alpha/beta-Hydrolases"/>
    <property type="match status" value="1"/>
</dbReference>
<dbReference type="Pfam" id="PF00196">
    <property type="entry name" value="GerE"/>
    <property type="match status" value="1"/>
</dbReference>
<dbReference type="InterPro" id="IPR016032">
    <property type="entry name" value="Sig_transdc_resp-reg_C-effctor"/>
</dbReference>
<dbReference type="GO" id="GO:0003677">
    <property type="term" value="F:DNA binding"/>
    <property type="evidence" value="ECO:0007669"/>
    <property type="project" value="InterPro"/>
</dbReference>
<evidence type="ECO:0000313" key="3">
    <source>
        <dbReference type="Proteomes" id="UP000253501"/>
    </source>
</evidence>
<keyword evidence="2" id="KW-0378">Hydrolase</keyword>
<comment type="caution">
    <text evidence="2">The sequence shown here is derived from an EMBL/GenBank/DDBJ whole genome shotgun (WGS) entry which is preliminary data.</text>
</comment>
<dbReference type="PROSITE" id="PS00622">
    <property type="entry name" value="HTH_LUXR_1"/>
    <property type="match status" value="1"/>
</dbReference>